<evidence type="ECO:0000313" key="2">
    <source>
        <dbReference type="EMBL" id="KAK8002162.1"/>
    </source>
</evidence>
<evidence type="ECO:0000313" key="3">
    <source>
        <dbReference type="Proteomes" id="UP001396898"/>
    </source>
</evidence>
<gene>
    <name evidence="2" type="ORF">PG991_014384</name>
</gene>
<reference evidence="2 3" key="1">
    <citation type="submission" date="2023-01" db="EMBL/GenBank/DDBJ databases">
        <title>Analysis of 21 Apiospora genomes using comparative genomics revels a genus with tremendous synthesis potential of carbohydrate active enzymes and secondary metabolites.</title>
        <authorList>
            <person name="Sorensen T."/>
        </authorList>
    </citation>
    <scope>NUCLEOTIDE SEQUENCE [LARGE SCALE GENOMIC DNA]</scope>
    <source>
        <strain evidence="2 3">CBS 20057</strain>
    </source>
</reference>
<dbReference type="Proteomes" id="UP001396898">
    <property type="component" value="Unassembled WGS sequence"/>
</dbReference>
<evidence type="ECO:0000256" key="1">
    <source>
        <dbReference type="SAM" id="SignalP"/>
    </source>
</evidence>
<protein>
    <submittedName>
        <fullName evidence="2">Uncharacterized protein</fullName>
    </submittedName>
</protein>
<name>A0ABR1R9H1_9PEZI</name>
<feature type="chain" id="PRO_5046462439" evidence="1">
    <location>
        <begin position="19"/>
        <end position="236"/>
    </location>
</feature>
<proteinExistence type="predicted"/>
<organism evidence="2 3">
    <name type="scientific">Apiospora marii</name>
    <dbReference type="NCBI Taxonomy" id="335849"/>
    <lineage>
        <taxon>Eukaryota</taxon>
        <taxon>Fungi</taxon>
        <taxon>Dikarya</taxon>
        <taxon>Ascomycota</taxon>
        <taxon>Pezizomycotina</taxon>
        <taxon>Sordariomycetes</taxon>
        <taxon>Xylariomycetidae</taxon>
        <taxon>Amphisphaeriales</taxon>
        <taxon>Apiosporaceae</taxon>
        <taxon>Apiospora</taxon>
    </lineage>
</organism>
<feature type="signal peptide" evidence="1">
    <location>
        <begin position="1"/>
        <end position="18"/>
    </location>
</feature>
<sequence>MHFAKPIVSSLAVVGAAAQPLATTRAILSPTTLATVVAAPTPSAAINITFQASGAAPKLSAILPPEFGSGFDIITEHLLVESLKNTQSKDLAKQCQGVNDRVFLDKLLGFLSNFKLVSSLPKSAAPKDILEHLVMYVGAFDQMEKAKVEKAKVEKAEVEKAKMEKAEMPFRFPEAIAGLLRGALGLARHRGALQGDSLEVVQPLDTIFNDVCAGTGKAAEKVSVVYRHIAAADSQF</sequence>
<comment type="caution">
    <text evidence="2">The sequence shown here is derived from an EMBL/GenBank/DDBJ whole genome shotgun (WGS) entry which is preliminary data.</text>
</comment>
<keyword evidence="1" id="KW-0732">Signal</keyword>
<accession>A0ABR1R9H1</accession>
<keyword evidence="3" id="KW-1185">Reference proteome</keyword>
<dbReference type="EMBL" id="JAQQWI010000018">
    <property type="protein sequence ID" value="KAK8002162.1"/>
    <property type="molecule type" value="Genomic_DNA"/>
</dbReference>